<sequence length="163" mass="17659">MRMIKIAVAVLAVAALFFTPAYGYAAVDLTMCKIRVAQQHPLLAQDVTPLLARLFPADSVTAIDRADNCEFEPDPDLTPSPSASVVVTVAGVQHVRDALAMMHREGWRFGEPFEEIDPFGQIPELTKEFSHGTVDAVVEVMSDGAPVSGGSGVTTWEFEFSYS</sequence>
<comment type="caution">
    <text evidence="2">The sequence shown here is derived from an EMBL/GenBank/DDBJ whole genome shotgun (WGS) entry which is preliminary data.</text>
</comment>
<reference evidence="2 3" key="1">
    <citation type="submission" date="2020-08" db="EMBL/GenBank/DDBJ databases">
        <title>Sequencing the genomes of 1000 actinobacteria strains.</title>
        <authorList>
            <person name="Klenk H.-P."/>
        </authorList>
    </citation>
    <scope>NUCLEOTIDE SEQUENCE [LARGE SCALE GENOMIC DNA]</scope>
    <source>
        <strain evidence="2 3">DSM 45507</strain>
    </source>
</reference>
<name>A0A7W9LGX4_9ACTN</name>
<accession>A0A7W9LGX4</accession>
<evidence type="ECO:0000313" key="3">
    <source>
        <dbReference type="Proteomes" id="UP000579153"/>
    </source>
</evidence>
<feature type="signal peptide" evidence="1">
    <location>
        <begin position="1"/>
        <end position="25"/>
    </location>
</feature>
<protein>
    <submittedName>
        <fullName evidence="2">Uncharacterized protein</fullName>
    </submittedName>
</protein>
<keyword evidence="1" id="KW-0732">Signal</keyword>
<keyword evidence="3" id="KW-1185">Reference proteome</keyword>
<feature type="chain" id="PRO_5030813426" evidence="1">
    <location>
        <begin position="26"/>
        <end position="163"/>
    </location>
</feature>
<evidence type="ECO:0000256" key="1">
    <source>
        <dbReference type="SAM" id="SignalP"/>
    </source>
</evidence>
<organism evidence="2 3">
    <name type="scientific">Nonomuraea jabiensis</name>
    <dbReference type="NCBI Taxonomy" id="882448"/>
    <lineage>
        <taxon>Bacteria</taxon>
        <taxon>Bacillati</taxon>
        <taxon>Actinomycetota</taxon>
        <taxon>Actinomycetes</taxon>
        <taxon>Streptosporangiales</taxon>
        <taxon>Streptosporangiaceae</taxon>
        <taxon>Nonomuraea</taxon>
    </lineage>
</organism>
<dbReference type="AlphaFoldDB" id="A0A7W9LGX4"/>
<dbReference type="Proteomes" id="UP000579153">
    <property type="component" value="Unassembled WGS sequence"/>
</dbReference>
<dbReference type="EMBL" id="JACHMB010000001">
    <property type="protein sequence ID" value="MBB5783389.1"/>
    <property type="molecule type" value="Genomic_DNA"/>
</dbReference>
<gene>
    <name evidence="2" type="ORF">HD596_010145</name>
</gene>
<dbReference type="RefSeq" id="WP_185076321.1">
    <property type="nucleotide sequence ID" value="NZ_JACHMB010000001.1"/>
</dbReference>
<proteinExistence type="predicted"/>
<evidence type="ECO:0000313" key="2">
    <source>
        <dbReference type="EMBL" id="MBB5783389.1"/>
    </source>
</evidence>